<feature type="transmembrane region" description="Helical" evidence="1">
    <location>
        <begin position="59"/>
        <end position="83"/>
    </location>
</feature>
<reference evidence="2" key="1">
    <citation type="submission" date="2021-01" db="EMBL/GenBank/DDBJ databases">
        <authorList>
            <person name="Corre E."/>
            <person name="Pelletier E."/>
            <person name="Niang G."/>
            <person name="Scheremetjew M."/>
            <person name="Finn R."/>
            <person name="Kale V."/>
            <person name="Holt S."/>
            <person name="Cochrane G."/>
            <person name="Meng A."/>
            <person name="Brown T."/>
            <person name="Cohen L."/>
        </authorList>
    </citation>
    <scope>NUCLEOTIDE SEQUENCE</scope>
    <source>
        <strain evidence="2">RCC1130</strain>
    </source>
</reference>
<keyword evidence="1" id="KW-0812">Transmembrane</keyword>
<name>A0A7S0JKQ6_9EUKA</name>
<accession>A0A7S0JKQ6</accession>
<evidence type="ECO:0000256" key="1">
    <source>
        <dbReference type="SAM" id="Phobius"/>
    </source>
</evidence>
<keyword evidence="1" id="KW-1133">Transmembrane helix</keyword>
<dbReference type="EMBL" id="HBER01060307">
    <property type="protein sequence ID" value="CAD8554787.1"/>
    <property type="molecule type" value="Transcribed_RNA"/>
</dbReference>
<proteinExistence type="predicted"/>
<keyword evidence="1" id="KW-0472">Membrane</keyword>
<dbReference type="AlphaFoldDB" id="A0A7S0JKQ6"/>
<protein>
    <submittedName>
        <fullName evidence="2">Uncharacterized protein</fullName>
    </submittedName>
</protein>
<sequence>MCYAMIGGVEWLPAYQYLLPSSTTTLSYVDSGLCAPSNAKLYNIEQCTLCRQRRAQVDLYLLAFVVLLEHVLMFIKLCLIFGVPDTPTWVVHGENRRNFRKRRRLHSGEGSRG</sequence>
<gene>
    <name evidence="2" type="ORF">CLEP1334_LOCUS30078</name>
</gene>
<evidence type="ECO:0000313" key="2">
    <source>
        <dbReference type="EMBL" id="CAD8554787.1"/>
    </source>
</evidence>
<organism evidence="2">
    <name type="scientific">Calcidiscus leptoporus</name>
    <dbReference type="NCBI Taxonomy" id="127549"/>
    <lineage>
        <taxon>Eukaryota</taxon>
        <taxon>Haptista</taxon>
        <taxon>Haptophyta</taxon>
        <taxon>Prymnesiophyceae</taxon>
        <taxon>Coccolithales</taxon>
        <taxon>Calcidiscaceae</taxon>
        <taxon>Calcidiscus</taxon>
    </lineage>
</organism>